<dbReference type="Pfam" id="PF00593">
    <property type="entry name" value="TonB_dep_Rec_b-barrel"/>
    <property type="match status" value="1"/>
</dbReference>
<keyword evidence="16" id="KW-0675">Receptor</keyword>
<keyword evidence="2 11" id="KW-0813">Transport</keyword>
<keyword evidence="8 12" id="KW-0798">TonB box</keyword>
<gene>
    <name evidence="16" type="ORF">RI844_12350</name>
</gene>
<protein>
    <submittedName>
        <fullName evidence="16">TonB-dependent receptor</fullName>
    </submittedName>
</protein>
<evidence type="ECO:0000313" key="17">
    <source>
        <dbReference type="Proteomes" id="UP001301442"/>
    </source>
</evidence>
<comment type="subcellular location">
    <subcellularLocation>
        <location evidence="1 11">Cell outer membrane</location>
        <topology evidence="1 11">Multi-pass membrane protein</topology>
    </subcellularLocation>
</comment>
<evidence type="ECO:0000256" key="5">
    <source>
        <dbReference type="ARBA" id="ARBA00022692"/>
    </source>
</evidence>
<keyword evidence="17" id="KW-1185">Reference proteome</keyword>
<evidence type="ECO:0000256" key="11">
    <source>
        <dbReference type="PROSITE-ProRule" id="PRU01360"/>
    </source>
</evidence>
<evidence type="ECO:0000256" key="10">
    <source>
        <dbReference type="ARBA" id="ARBA00023237"/>
    </source>
</evidence>
<dbReference type="SUPFAM" id="SSF56935">
    <property type="entry name" value="Porins"/>
    <property type="match status" value="1"/>
</dbReference>
<feature type="domain" description="TonB-dependent receptor plug" evidence="15">
    <location>
        <begin position="54"/>
        <end position="160"/>
    </location>
</feature>
<evidence type="ECO:0000256" key="12">
    <source>
        <dbReference type="RuleBase" id="RU003357"/>
    </source>
</evidence>
<feature type="chain" id="PRO_5046409269" evidence="13">
    <location>
        <begin position="25"/>
        <end position="745"/>
    </location>
</feature>
<evidence type="ECO:0000256" key="3">
    <source>
        <dbReference type="ARBA" id="ARBA00022452"/>
    </source>
</evidence>
<dbReference type="PROSITE" id="PS52016">
    <property type="entry name" value="TONB_DEPENDENT_REC_3"/>
    <property type="match status" value="1"/>
</dbReference>
<evidence type="ECO:0000256" key="13">
    <source>
        <dbReference type="SAM" id="SignalP"/>
    </source>
</evidence>
<dbReference type="EMBL" id="CP136600">
    <property type="protein sequence ID" value="WOH36160.1"/>
    <property type="molecule type" value="Genomic_DNA"/>
</dbReference>
<accession>A0ABZ0GK84</accession>
<evidence type="ECO:0000256" key="1">
    <source>
        <dbReference type="ARBA" id="ARBA00004571"/>
    </source>
</evidence>
<evidence type="ECO:0000256" key="6">
    <source>
        <dbReference type="ARBA" id="ARBA00023004"/>
    </source>
</evidence>
<dbReference type="RefSeq" id="WP_348394974.1">
    <property type="nucleotide sequence ID" value="NZ_CP136600.1"/>
</dbReference>
<keyword evidence="7" id="KW-0406">Ion transport</keyword>
<dbReference type="InterPro" id="IPR039426">
    <property type="entry name" value="TonB-dep_rcpt-like"/>
</dbReference>
<dbReference type="Pfam" id="PF07715">
    <property type="entry name" value="Plug"/>
    <property type="match status" value="1"/>
</dbReference>
<dbReference type="PANTHER" id="PTHR32552:SF81">
    <property type="entry name" value="TONB-DEPENDENT OUTER MEMBRANE RECEPTOR"/>
    <property type="match status" value="1"/>
</dbReference>
<feature type="signal peptide" evidence="13">
    <location>
        <begin position="1"/>
        <end position="24"/>
    </location>
</feature>
<keyword evidence="10 11" id="KW-0998">Cell outer membrane</keyword>
<keyword evidence="3 11" id="KW-1134">Transmembrane beta strand</keyword>
<comment type="similarity">
    <text evidence="11 12">Belongs to the TonB-dependent receptor family.</text>
</comment>
<dbReference type="Gene3D" id="2.40.170.20">
    <property type="entry name" value="TonB-dependent receptor, beta-barrel domain"/>
    <property type="match status" value="1"/>
</dbReference>
<dbReference type="Proteomes" id="UP001301442">
    <property type="component" value="Chromosome"/>
</dbReference>
<evidence type="ECO:0000259" key="15">
    <source>
        <dbReference type="Pfam" id="PF07715"/>
    </source>
</evidence>
<dbReference type="PANTHER" id="PTHR32552">
    <property type="entry name" value="FERRICHROME IRON RECEPTOR-RELATED"/>
    <property type="match status" value="1"/>
</dbReference>
<evidence type="ECO:0000256" key="8">
    <source>
        <dbReference type="ARBA" id="ARBA00023077"/>
    </source>
</evidence>
<dbReference type="InterPro" id="IPR000531">
    <property type="entry name" value="Beta-barrel_TonB"/>
</dbReference>
<keyword evidence="9 11" id="KW-0472">Membrane</keyword>
<proteinExistence type="inferred from homology"/>
<evidence type="ECO:0000256" key="2">
    <source>
        <dbReference type="ARBA" id="ARBA00022448"/>
    </source>
</evidence>
<keyword evidence="4" id="KW-0410">Iron transport</keyword>
<reference evidence="16 17" key="1">
    <citation type="submission" date="2023-09" db="EMBL/GenBank/DDBJ databases">
        <authorList>
            <person name="Qi X."/>
        </authorList>
    </citation>
    <scope>NUCLEOTIDE SEQUENCE [LARGE SCALE GENOMIC DNA]</scope>
    <source>
        <strain evidence="16 17">S1-1</strain>
    </source>
</reference>
<dbReference type="InterPro" id="IPR012910">
    <property type="entry name" value="Plug_dom"/>
</dbReference>
<name>A0ABZ0GK84_9GAMM</name>
<sequence>MKLNILTKAMLLAGATSLSSYSVAEEADNTQADTEKKLAIEVITVSAQKRLESQQEVALTVNTFDADTLSKSGAFELTDIEKMTAGFSISGESGHDAGISIRGIGAKSISGLDPAVAVFIDGVVQNNVGSAFGSLLDIERIEILRGPQGTLYGKNAPAGAINIITKTPDSLEFGGNVEATYSSWNTQEYKGTVNIPLIEDVLAARVSGLFSESDGYIENKLLDKDANSRERSAARLKLLYTPMENLSAILNVNYSDSEVGNPLQLMGDSIYEFETFENDPGIAEDKNESVSLQIDWELDSLEFTLISAMQDYEFTGPRDNDFSPAEVGMGGSILTIDQKLESESHEFRVTSYDNDKFEFMAGLFYSNQELAGGSLFDNGFFNQNISGVDVTESFGIFTNNTYFLDDDWSVTFGLRYSDDRKSATTTQVDSILGEVQGRDSEHFESFSGSLKLRYMPTTDQTYYVSLDRAYRAGGFNVVAPQHYKEAGYDKYDSETSNAIEIGSKIQFWDNRFQLNTAVFYQEFDDYQYNMFLTEQAVAFAPFFVVSAPAGNVRLNGSDAEAKGAEVEFTVLLSEQLTVKGSVAYNHIEVGSLENVPTTFADAGYATAGPVIIDPRVMPGAGGDTSTIPTKDVSGEVLKGNPQWTSSLFVEYADEFADTSLDWFVRATAKYNGERDKAVLDSYVTADLFAGLRSNSGKWSITAWAKNITDEEYLIFGNDAETSGLGVDVGFPAEPSSYGVTLGYSF</sequence>
<evidence type="ECO:0000256" key="9">
    <source>
        <dbReference type="ARBA" id="ARBA00023136"/>
    </source>
</evidence>
<feature type="domain" description="TonB-dependent receptor-like beta-barrel" evidence="14">
    <location>
        <begin position="269"/>
        <end position="707"/>
    </location>
</feature>
<dbReference type="InterPro" id="IPR036942">
    <property type="entry name" value="Beta-barrel_TonB_sf"/>
</dbReference>
<keyword evidence="5 11" id="KW-0812">Transmembrane</keyword>
<keyword evidence="13" id="KW-0732">Signal</keyword>
<evidence type="ECO:0000256" key="4">
    <source>
        <dbReference type="ARBA" id="ARBA00022496"/>
    </source>
</evidence>
<evidence type="ECO:0000259" key="14">
    <source>
        <dbReference type="Pfam" id="PF00593"/>
    </source>
</evidence>
<evidence type="ECO:0000313" key="16">
    <source>
        <dbReference type="EMBL" id="WOH36160.1"/>
    </source>
</evidence>
<keyword evidence="6" id="KW-0408">Iron</keyword>
<evidence type="ECO:0000256" key="7">
    <source>
        <dbReference type="ARBA" id="ARBA00023065"/>
    </source>
</evidence>
<organism evidence="16 17">
    <name type="scientific">Thalassotalea fonticola</name>
    <dbReference type="NCBI Taxonomy" id="3065649"/>
    <lineage>
        <taxon>Bacteria</taxon>
        <taxon>Pseudomonadati</taxon>
        <taxon>Pseudomonadota</taxon>
        <taxon>Gammaproteobacteria</taxon>
        <taxon>Alteromonadales</taxon>
        <taxon>Colwelliaceae</taxon>
        <taxon>Thalassotalea</taxon>
    </lineage>
</organism>